<dbReference type="InterPro" id="IPR011991">
    <property type="entry name" value="ArsR-like_HTH"/>
</dbReference>
<dbReference type="SUPFAM" id="SSF46785">
    <property type="entry name" value="Winged helix' DNA-binding domain"/>
    <property type="match status" value="1"/>
</dbReference>
<evidence type="ECO:0000259" key="4">
    <source>
        <dbReference type="PROSITE" id="PS50956"/>
    </source>
</evidence>
<dbReference type="PRINTS" id="PR00033">
    <property type="entry name" value="HTHASNC"/>
</dbReference>
<evidence type="ECO:0000313" key="5">
    <source>
        <dbReference type="EMBL" id="MFC3193438.1"/>
    </source>
</evidence>
<dbReference type="Gene3D" id="1.10.10.10">
    <property type="entry name" value="Winged helix-like DNA-binding domain superfamily/Winged helix DNA-binding domain"/>
    <property type="match status" value="1"/>
</dbReference>
<dbReference type="Pfam" id="PF13412">
    <property type="entry name" value="HTH_24"/>
    <property type="match status" value="1"/>
</dbReference>
<evidence type="ECO:0000256" key="2">
    <source>
        <dbReference type="ARBA" id="ARBA00023125"/>
    </source>
</evidence>
<dbReference type="PROSITE" id="PS50956">
    <property type="entry name" value="HTH_ASNC_2"/>
    <property type="match status" value="1"/>
</dbReference>
<evidence type="ECO:0000313" key="6">
    <source>
        <dbReference type="Proteomes" id="UP001595533"/>
    </source>
</evidence>
<dbReference type="InterPro" id="IPR000485">
    <property type="entry name" value="AsnC-type_HTH_dom"/>
</dbReference>
<sequence length="154" mass="17667">MNELDSFDLSILKVLQEDSSIHMQALAERVNLSKTPCWRRVKKLEESGYIRKYVALLDHRKLGLSVMAYVQVSMKDHDLNTLQVFLDFVEQSPYILDCHATAGNFDYVMKVIAADTEELENFLMRELLSSGVIQSTNTNLILRQKKSTTELPVK</sequence>
<dbReference type="Gene3D" id="3.30.70.920">
    <property type="match status" value="1"/>
</dbReference>
<comment type="caution">
    <text evidence="5">The sequence shown here is derived from an EMBL/GenBank/DDBJ whole genome shotgun (WGS) entry which is preliminary data.</text>
</comment>
<accession>A0ABV7J9R6</accession>
<dbReference type="SUPFAM" id="SSF54909">
    <property type="entry name" value="Dimeric alpha+beta barrel"/>
    <property type="match status" value="1"/>
</dbReference>
<keyword evidence="2" id="KW-0238">DNA-binding</keyword>
<organism evidence="5 6">
    <name type="scientific">Marinicella sediminis</name>
    <dbReference type="NCBI Taxonomy" id="1792834"/>
    <lineage>
        <taxon>Bacteria</taxon>
        <taxon>Pseudomonadati</taxon>
        <taxon>Pseudomonadota</taxon>
        <taxon>Gammaproteobacteria</taxon>
        <taxon>Lysobacterales</taxon>
        <taxon>Marinicellaceae</taxon>
        <taxon>Marinicella</taxon>
    </lineage>
</organism>
<dbReference type="Pfam" id="PF01037">
    <property type="entry name" value="AsnC_trans_reg"/>
    <property type="match status" value="1"/>
</dbReference>
<evidence type="ECO:0000256" key="1">
    <source>
        <dbReference type="ARBA" id="ARBA00023015"/>
    </source>
</evidence>
<dbReference type="InterPro" id="IPR019888">
    <property type="entry name" value="Tscrpt_reg_AsnC-like"/>
</dbReference>
<dbReference type="PANTHER" id="PTHR30154:SF34">
    <property type="entry name" value="TRANSCRIPTIONAL REGULATOR AZLB"/>
    <property type="match status" value="1"/>
</dbReference>
<dbReference type="Proteomes" id="UP001595533">
    <property type="component" value="Unassembled WGS sequence"/>
</dbReference>
<reference evidence="6" key="1">
    <citation type="journal article" date="2019" name="Int. J. Syst. Evol. Microbiol.">
        <title>The Global Catalogue of Microorganisms (GCM) 10K type strain sequencing project: providing services to taxonomists for standard genome sequencing and annotation.</title>
        <authorList>
            <consortium name="The Broad Institute Genomics Platform"/>
            <consortium name="The Broad Institute Genome Sequencing Center for Infectious Disease"/>
            <person name="Wu L."/>
            <person name="Ma J."/>
        </authorList>
    </citation>
    <scope>NUCLEOTIDE SEQUENCE [LARGE SCALE GENOMIC DNA]</scope>
    <source>
        <strain evidence="6">KCTC 42953</strain>
    </source>
</reference>
<dbReference type="InterPro" id="IPR011008">
    <property type="entry name" value="Dimeric_a/b-barrel"/>
</dbReference>
<dbReference type="InterPro" id="IPR036388">
    <property type="entry name" value="WH-like_DNA-bd_sf"/>
</dbReference>
<dbReference type="RefSeq" id="WP_077410198.1">
    <property type="nucleotide sequence ID" value="NZ_JBHRTS010000002.1"/>
</dbReference>
<protein>
    <submittedName>
        <fullName evidence="5">Lrp/AsnC family transcriptional regulator</fullName>
    </submittedName>
</protein>
<name>A0ABV7J9R6_9GAMM</name>
<dbReference type="SMART" id="SM00344">
    <property type="entry name" value="HTH_ASNC"/>
    <property type="match status" value="1"/>
</dbReference>
<dbReference type="EMBL" id="JBHRTS010000002">
    <property type="protein sequence ID" value="MFC3193438.1"/>
    <property type="molecule type" value="Genomic_DNA"/>
</dbReference>
<keyword evidence="3" id="KW-0804">Transcription</keyword>
<dbReference type="CDD" id="cd00090">
    <property type="entry name" value="HTH_ARSR"/>
    <property type="match status" value="1"/>
</dbReference>
<dbReference type="PANTHER" id="PTHR30154">
    <property type="entry name" value="LEUCINE-RESPONSIVE REGULATORY PROTEIN"/>
    <property type="match status" value="1"/>
</dbReference>
<gene>
    <name evidence="5" type="ORF">ACFODZ_04175</name>
</gene>
<keyword evidence="6" id="KW-1185">Reference proteome</keyword>
<dbReference type="InterPro" id="IPR019887">
    <property type="entry name" value="Tscrpt_reg_AsnC/Lrp_C"/>
</dbReference>
<dbReference type="InterPro" id="IPR036390">
    <property type="entry name" value="WH_DNA-bd_sf"/>
</dbReference>
<keyword evidence="1" id="KW-0805">Transcription regulation</keyword>
<feature type="domain" description="HTH asnC-type" evidence="4">
    <location>
        <begin position="4"/>
        <end position="65"/>
    </location>
</feature>
<evidence type="ECO:0000256" key="3">
    <source>
        <dbReference type="ARBA" id="ARBA00023163"/>
    </source>
</evidence>
<proteinExistence type="predicted"/>